<proteinExistence type="predicted"/>
<name>A0A5B7J0H0_PORTR</name>
<reference evidence="1 2" key="1">
    <citation type="submission" date="2019-05" db="EMBL/GenBank/DDBJ databases">
        <title>Another draft genome of Portunus trituberculatus and its Hox gene families provides insights of decapod evolution.</title>
        <authorList>
            <person name="Jeong J.-H."/>
            <person name="Song I."/>
            <person name="Kim S."/>
            <person name="Choi T."/>
            <person name="Kim D."/>
            <person name="Ryu S."/>
            <person name="Kim W."/>
        </authorList>
    </citation>
    <scope>NUCLEOTIDE SEQUENCE [LARGE SCALE GENOMIC DNA]</scope>
    <source>
        <tissue evidence="1">Muscle</tissue>
    </source>
</reference>
<dbReference type="EMBL" id="VSRR010087270">
    <property type="protein sequence ID" value="MPC91301.1"/>
    <property type="molecule type" value="Genomic_DNA"/>
</dbReference>
<dbReference type="Proteomes" id="UP000324222">
    <property type="component" value="Unassembled WGS sequence"/>
</dbReference>
<accession>A0A5B7J0H0</accession>
<keyword evidence="2" id="KW-1185">Reference proteome</keyword>
<evidence type="ECO:0000313" key="2">
    <source>
        <dbReference type="Proteomes" id="UP000324222"/>
    </source>
</evidence>
<comment type="caution">
    <text evidence="1">The sequence shown here is derived from an EMBL/GenBank/DDBJ whole genome shotgun (WGS) entry which is preliminary data.</text>
</comment>
<sequence length="29" mass="3250">MFGKLKNRLSMISGRISSLLCVQHTKMGL</sequence>
<dbReference type="AlphaFoldDB" id="A0A5B7J0H0"/>
<organism evidence="1 2">
    <name type="scientific">Portunus trituberculatus</name>
    <name type="common">Swimming crab</name>
    <name type="synonym">Neptunus trituberculatus</name>
    <dbReference type="NCBI Taxonomy" id="210409"/>
    <lineage>
        <taxon>Eukaryota</taxon>
        <taxon>Metazoa</taxon>
        <taxon>Ecdysozoa</taxon>
        <taxon>Arthropoda</taxon>
        <taxon>Crustacea</taxon>
        <taxon>Multicrustacea</taxon>
        <taxon>Malacostraca</taxon>
        <taxon>Eumalacostraca</taxon>
        <taxon>Eucarida</taxon>
        <taxon>Decapoda</taxon>
        <taxon>Pleocyemata</taxon>
        <taxon>Brachyura</taxon>
        <taxon>Eubrachyura</taxon>
        <taxon>Portunoidea</taxon>
        <taxon>Portunidae</taxon>
        <taxon>Portuninae</taxon>
        <taxon>Portunus</taxon>
    </lineage>
</organism>
<gene>
    <name evidence="1" type="ORF">E2C01_086326</name>
</gene>
<evidence type="ECO:0000313" key="1">
    <source>
        <dbReference type="EMBL" id="MPC91301.1"/>
    </source>
</evidence>
<protein>
    <submittedName>
        <fullName evidence="1">Uncharacterized protein</fullName>
    </submittedName>
</protein>